<organism evidence="2 3">
    <name type="scientific">Sulfurisphaera tokodaii (strain DSM 16993 / JCM 10545 / NBRC 100140 / 7)</name>
    <name type="common">Sulfolobus tokodaii</name>
    <dbReference type="NCBI Taxonomy" id="273063"/>
    <lineage>
        <taxon>Archaea</taxon>
        <taxon>Thermoproteota</taxon>
        <taxon>Thermoprotei</taxon>
        <taxon>Sulfolobales</taxon>
        <taxon>Sulfolobaceae</taxon>
        <taxon>Sulfurisphaera</taxon>
    </lineage>
</organism>
<feature type="transmembrane region" description="Helical" evidence="1">
    <location>
        <begin position="12"/>
        <end position="31"/>
    </location>
</feature>
<dbReference type="KEGG" id="sto:STK_13060"/>
<keyword evidence="1" id="KW-0812">Transmembrane</keyword>
<proteinExistence type="predicted"/>
<evidence type="ECO:0000256" key="1">
    <source>
        <dbReference type="SAM" id="Phobius"/>
    </source>
</evidence>
<dbReference type="RefSeq" id="WP_010979332.1">
    <property type="nucleotide sequence ID" value="NC_003106.2"/>
</dbReference>
<dbReference type="GeneID" id="1459313"/>
<dbReference type="AlphaFoldDB" id="Q971R6"/>
<feature type="transmembrane region" description="Helical" evidence="1">
    <location>
        <begin position="103"/>
        <end position="131"/>
    </location>
</feature>
<dbReference type="STRING" id="273063.STK_13060"/>
<gene>
    <name evidence="2" type="primary">ST1306</name>
    <name evidence="2" type="ordered locus">STK_13060</name>
</gene>
<keyword evidence="1" id="KW-0472">Membrane</keyword>
<name>Q971R6_SULTO</name>
<dbReference type="Proteomes" id="UP000001015">
    <property type="component" value="Chromosome"/>
</dbReference>
<accession>Q971R6</accession>
<reference evidence="3" key="1">
    <citation type="journal article" date="2001" name="DNA Res.">
        <title>Complete genome sequence of an aerobic thermoacidophilic Crenarchaeon, Sulfolobus tokodaii strain7.</title>
        <authorList>
            <person name="Kawarabayasi Y."/>
            <person name="Hino Y."/>
            <person name="Horikawa H."/>
            <person name="Jin-no K."/>
            <person name="Takahashi M."/>
            <person name="Sekine M."/>
            <person name="Baba S."/>
            <person name="Ankai A."/>
            <person name="Kosugi H."/>
            <person name="Hosoyama A."/>
            <person name="Fukui S."/>
            <person name="Nagai Y."/>
            <person name="Nishijima K."/>
            <person name="Otsuka R."/>
            <person name="Nakazawa H."/>
            <person name="Takamiya M."/>
            <person name="Kato Y."/>
            <person name="Yoshizawa T."/>
            <person name="Tanaka T."/>
            <person name="Kudoh Y."/>
            <person name="Yamazaki J."/>
            <person name="Kushida N."/>
            <person name="Oguchi A."/>
            <person name="Aoki K."/>
            <person name="Masuda S."/>
            <person name="Yanagii M."/>
            <person name="Nishimura M."/>
            <person name="Yamagishi A."/>
            <person name="Oshima T."/>
            <person name="Kikuchi H."/>
        </authorList>
    </citation>
    <scope>NUCLEOTIDE SEQUENCE [LARGE SCALE GENOMIC DNA]</scope>
    <source>
        <strain evidence="3">DSM 16993 / JCM 10545 / NBRC 100140 / 7</strain>
    </source>
</reference>
<evidence type="ECO:0000313" key="3">
    <source>
        <dbReference type="Proteomes" id="UP000001015"/>
    </source>
</evidence>
<protein>
    <submittedName>
        <fullName evidence="2">Uncharacterized protein</fullName>
    </submittedName>
</protein>
<dbReference type="eggNOG" id="arCOG09445">
    <property type="taxonomic scope" value="Archaea"/>
</dbReference>
<feature type="transmembrane region" description="Helical" evidence="1">
    <location>
        <begin position="51"/>
        <end position="72"/>
    </location>
</feature>
<feature type="transmembrane region" description="Helical" evidence="1">
    <location>
        <begin position="137"/>
        <end position="152"/>
    </location>
</feature>
<keyword evidence="1" id="KW-1133">Transmembrane helix</keyword>
<sequence length="200" mass="23452">MLIGIMSRLRLFISEYTLLFIIVMVIYSRYVLAFPIGFTVGDFTLRIPPVLIAYVITTVILIISNHVYYDLLTREEGKENPRVYHVIEVEDLSSNYANIIMTYVIGVVSTFEATVYGLIVFFIILIFIYGLYKDSEIIFFNPVLFLLGYRIYKLKVEENKTSIYVIYKEMIEEGNPIVVRHLYQNIYLDQRLIKKKRVNG</sequence>
<dbReference type="PATRIC" id="fig|273063.9.peg.1480"/>
<dbReference type="EMBL" id="BA000023">
    <property type="protein sequence ID" value="BAB66354.1"/>
    <property type="molecule type" value="Genomic_DNA"/>
</dbReference>
<keyword evidence="3" id="KW-1185">Reference proteome</keyword>
<evidence type="ECO:0000313" key="2">
    <source>
        <dbReference type="EMBL" id="BAB66354.1"/>
    </source>
</evidence>